<dbReference type="SUPFAM" id="SSF55961">
    <property type="entry name" value="Bet v1-like"/>
    <property type="match status" value="1"/>
</dbReference>
<dbReference type="HOGENOM" id="CLU_069867_4_0_10"/>
<keyword evidence="2" id="KW-1185">Reference proteome</keyword>
<dbReference type="PANTHER" id="PTHR36166:SF1">
    <property type="entry name" value="SRPBCC DOMAIN-CONTAINING PROTEIN"/>
    <property type="match status" value="1"/>
</dbReference>
<dbReference type="eggNOG" id="COG4891">
    <property type="taxonomic scope" value="Bacteria"/>
</dbReference>
<evidence type="ECO:0008006" key="3">
    <source>
        <dbReference type="Google" id="ProtNLM"/>
    </source>
</evidence>
<dbReference type="EMBL" id="CM001403">
    <property type="protein sequence ID" value="EHQ26032.1"/>
    <property type="molecule type" value="Genomic_DNA"/>
</dbReference>
<evidence type="ECO:0000313" key="2">
    <source>
        <dbReference type="Proteomes" id="UP000002774"/>
    </source>
</evidence>
<evidence type="ECO:0000313" key="1">
    <source>
        <dbReference type="EMBL" id="EHQ26032.1"/>
    </source>
</evidence>
<name>H1YBR9_9SPHI</name>
<dbReference type="STRING" id="714943.Mucpa_1885"/>
<gene>
    <name evidence="1" type="ORF">Mucpa_1885</name>
</gene>
<organism evidence="1 2">
    <name type="scientific">Mucilaginibacter paludis DSM 18603</name>
    <dbReference type="NCBI Taxonomy" id="714943"/>
    <lineage>
        <taxon>Bacteria</taxon>
        <taxon>Pseudomonadati</taxon>
        <taxon>Bacteroidota</taxon>
        <taxon>Sphingobacteriia</taxon>
        <taxon>Sphingobacteriales</taxon>
        <taxon>Sphingobacteriaceae</taxon>
        <taxon>Mucilaginibacter</taxon>
    </lineage>
</organism>
<dbReference type="CDD" id="cd07822">
    <property type="entry name" value="SRPBCC_4"/>
    <property type="match status" value="1"/>
</dbReference>
<dbReference type="OrthoDB" id="191189at2"/>
<protein>
    <recommendedName>
        <fullName evidence="3">Polyketide cyclase/dehydrase</fullName>
    </recommendedName>
</protein>
<dbReference type="Proteomes" id="UP000002774">
    <property type="component" value="Chromosome"/>
</dbReference>
<dbReference type="InterPro" id="IPR023393">
    <property type="entry name" value="START-like_dom_sf"/>
</dbReference>
<dbReference type="Pfam" id="PF10604">
    <property type="entry name" value="Polyketide_cyc2"/>
    <property type="match status" value="1"/>
</dbReference>
<reference evidence="1" key="1">
    <citation type="submission" date="2011-09" db="EMBL/GenBank/DDBJ databases">
        <title>The permanent draft genome of Mucilaginibacter paludis DSM 18603.</title>
        <authorList>
            <consortium name="US DOE Joint Genome Institute (JGI-PGF)"/>
            <person name="Lucas S."/>
            <person name="Han J."/>
            <person name="Lapidus A."/>
            <person name="Bruce D."/>
            <person name="Goodwin L."/>
            <person name="Pitluck S."/>
            <person name="Peters L."/>
            <person name="Kyrpides N."/>
            <person name="Mavromatis K."/>
            <person name="Ivanova N."/>
            <person name="Mikhailova N."/>
            <person name="Held B."/>
            <person name="Detter J.C."/>
            <person name="Tapia R."/>
            <person name="Han C."/>
            <person name="Land M."/>
            <person name="Hauser L."/>
            <person name="Markowitz V."/>
            <person name="Cheng J.-F."/>
            <person name="Hugenholtz P."/>
            <person name="Woyke T."/>
            <person name="Wu D."/>
            <person name="Tindall B."/>
            <person name="Brambilla E."/>
            <person name="Klenk H.-P."/>
            <person name="Eisen J.A."/>
        </authorList>
    </citation>
    <scope>NUCLEOTIDE SEQUENCE [LARGE SCALE GENOMIC DNA]</scope>
    <source>
        <strain evidence="1">DSM 18603</strain>
    </source>
</reference>
<proteinExistence type="predicted"/>
<dbReference type="AlphaFoldDB" id="H1YBR9"/>
<sequence length="142" mass="16538">MKQYHTSVTINGTLNEVWRELTNFKSYPAWNPIVGKLEGELKEGKKISTYIVPLNNTFYPVLLRYHENRELLWQGVLGAKFLLAAKHYYRLKAVTATQTELEHGEYFTGVIAYFLPKGFVKKMELAFEQHNILLKSNIENSR</sequence>
<dbReference type="RefSeq" id="WP_008505978.1">
    <property type="nucleotide sequence ID" value="NZ_CM001403.1"/>
</dbReference>
<dbReference type="InterPro" id="IPR019587">
    <property type="entry name" value="Polyketide_cyclase/dehydratase"/>
</dbReference>
<dbReference type="Gene3D" id="3.30.530.20">
    <property type="match status" value="1"/>
</dbReference>
<dbReference type="PANTHER" id="PTHR36166">
    <property type="entry name" value="CHROMOSOME 9, WHOLE GENOME SHOTGUN SEQUENCE"/>
    <property type="match status" value="1"/>
</dbReference>
<accession>H1YBR9</accession>